<organism evidence="4 5">
    <name type="scientific">Natronolimnohabitans innermongolicus JCM 12255</name>
    <dbReference type="NCBI Taxonomy" id="1227499"/>
    <lineage>
        <taxon>Archaea</taxon>
        <taxon>Methanobacteriati</taxon>
        <taxon>Methanobacteriota</taxon>
        <taxon>Stenosarchaea group</taxon>
        <taxon>Halobacteria</taxon>
        <taxon>Halobacteriales</taxon>
        <taxon>Natrialbaceae</taxon>
        <taxon>Natronolimnohabitans</taxon>
    </lineage>
</organism>
<dbReference type="RefSeq" id="WP_007258122.1">
    <property type="nucleotide sequence ID" value="NZ_AOHZ01000018.1"/>
</dbReference>
<keyword evidence="2" id="KW-0812">Transmembrane</keyword>
<evidence type="ECO:0000256" key="2">
    <source>
        <dbReference type="SAM" id="Phobius"/>
    </source>
</evidence>
<keyword evidence="5" id="KW-1185">Reference proteome</keyword>
<feature type="domain" description="DUF1616" evidence="3">
    <location>
        <begin position="13"/>
        <end position="330"/>
    </location>
</feature>
<feature type="transmembrane region" description="Helical" evidence="2">
    <location>
        <begin position="6"/>
        <end position="26"/>
    </location>
</feature>
<reference evidence="4 5" key="1">
    <citation type="journal article" date="2014" name="PLoS Genet.">
        <title>Phylogenetically driven sequencing of extremely halophilic archaea reveals strategies for static and dynamic osmo-response.</title>
        <authorList>
            <person name="Becker E.A."/>
            <person name="Seitzer P.M."/>
            <person name="Tritt A."/>
            <person name="Larsen D."/>
            <person name="Krusor M."/>
            <person name="Yao A.I."/>
            <person name="Wu D."/>
            <person name="Madern D."/>
            <person name="Eisen J.A."/>
            <person name="Darling A.E."/>
            <person name="Facciotti M.T."/>
        </authorList>
    </citation>
    <scope>NUCLEOTIDE SEQUENCE [LARGE SCALE GENOMIC DNA]</scope>
    <source>
        <strain evidence="4 5">JCM 12255</strain>
    </source>
</reference>
<dbReference type="eggNOG" id="arCOG02884">
    <property type="taxonomic scope" value="Archaea"/>
</dbReference>
<keyword evidence="2" id="KW-1133">Transmembrane helix</keyword>
<keyword evidence="2" id="KW-0472">Membrane</keyword>
<protein>
    <recommendedName>
        <fullName evidence="3">DUF1616 domain-containing protein</fullName>
    </recommendedName>
</protein>
<evidence type="ECO:0000313" key="4">
    <source>
        <dbReference type="EMBL" id="ELY60621.1"/>
    </source>
</evidence>
<gene>
    <name evidence="4" type="ORF">C493_04071</name>
</gene>
<comment type="caution">
    <text evidence="4">The sequence shown here is derived from an EMBL/GenBank/DDBJ whole genome shotgun (WGS) entry which is preliminary data.</text>
</comment>
<proteinExistence type="predicted"/>
<feature type="region of interest" description="Disordered" evidence="1">
    <location>
        <begin position="312"/>
        <end position="332"/>
    </location>
</feature>
<dbReference type="STRING" id="1227499.C493_04071"/>
<sequence length="332" mass="35871">MSDNQWWFLDLAAVIAFTGALTLGILSGLEGAIRIALGIPLVCFLPGYALVSVLFPSEPTDEYQSFDREKTGLKTPRLVAGGLEPIERVGLSVAFSIALVPAITLFTSVTPRGIALETVLPGIALLTVGLCLLAIIARYRCPAERRFLPGVSLGSLFFSRRGPRVYDRVNPRPYNVAIAIGLLLLVATAGFALANPSQGDGFTEFAVETENVTGDTETMYESTYSAGETAELGATITNNEHEERDYETVVILERIGDGDGDDENANVTEREELDRASTTVADGETDEQSFEIEPTMTGSDLRLTLLLFEDDAPSEPTTDDAYQTIHLPVDVE</sequence>
<feature type="transmembrane region" description="Helical" evidence="2">
    <location>
        <begin position="119"/>
        <end position="139"/>
    </location>
</feature>
<dbReference type="Pfam" id="PF07760">
    <property type="entry name" value="DUF1616"/>
    <property type="match status" value="1"/>
</dbReference>
<dbReference type="Proteomes" id="UP000011602">
    <property type="component" value="Unassembled WGS sequence"/>
</dbReference>
<dbReference type="InterPro" id="IPR011674">
    <property type="entry name" value="DUF1616"/>
</dbReference>
<dbReference type="AlphaFoldDB" id="L9XGU6"/>
<feature type="transmembrane region" description="Helical" evidence="2">
    <location>
        <begin position="89"/>
        <end position="107"/>
    </location>
</feature>
<dbReference type="OrthoDB" id="82282at2157"/>
<dbReference type="EMBL" id="AOHZ01000018">
    <property type="protein sequence ID" value="ELY60621.1"/>
    <property type="molecule type" value="Genomic_DNA"/>
</dbReference>
<evidence type="ECO:0000256" key="1">
    <source>
        <dbReference type="SAM" id="MobiDB-lite"/>
    </source>
</evidence>
<feature type="transmembrane region" description="Helical" evidence="2">
    <location>
        <begin position="33"/>
        <end position="55"/>
    </location>
</feature>
<feature type="transmembrane region" description="Helical" evidence="2">
    <location>
        <begin position="174"/>
        <end position="194"/>
    </location>
</feature>
<evidence type="ECO:0000259" key="3">
    <source>
        <dbReference type="Pfam" id="PF07760"/>
    </source>
</evidence>
<evidence type="ECO:0000313" key="5">
    <source>
        <dbReference type="Proteomes" id="UP000011602"/>
    </source>
</evidence>
<name>L9XGU6_9EURY</name>
<accession>L9XGU6</accession>